<proteinExistence type="predicted"/>
<name>A0A4Y3NKY9_PAEAU</name>
<organism evidence="2 3">
    <name type="scientific">Paenarthrobacter aurescens</name>
    <name type="common">Arthrobacter aurescens</name>
    <dbReference type="NCBI Taxonomy" id="43663"/>
    <lineage>
        <taxon>Bacteria</taxon>
        <taxon>Bacillati</taxon>
        <taxon>Actinomycetota</taxon>
        <taxon>Actinomycetes</taxon>
        <taxon>Micrococcales</taxon>
        <taxon>Micrococcaceae</taxon>
        <taxon>Paenarthrobacter</taxon>
    </lineage>
</organism>
<dbReference type="Proteomes" id="UP000317715">
    <property type="component" value="Unassembled WGS sequence"/>
</dbReference>
<evidence type="ECO:0000313" key="2">
    <source>
        <dbReference type="EMBL" id="GEB21125.1"/>
    </source>
</evidence>
<dbReference type="AlphaFoldDB" id="A0A4Y3NKY9"/>
<accession>A0A4Y3NKY9</accession>
<evidence type="ECO:0000313" key="3">
    <source>
        <dbReference type="Proteomes" id="UP000317715"/>
    </source>
</evidence>
<sequence>MHYRVPSHQSVRISRRAGANHAVDRIHHHKSTPHHGQHLRGTFREQGFIHIQIHDAALPLADSEREHAKDAQRQAYQASDDTYEQWIHVSSLCCGKTAKQ</sequence>
<keyword evidence="3" id="KW-1185">Reference proteome</keyword>
<protein>
    <submittedName>
        <fullName evidence="2">Uncharacterized protein</fullName>
    </submittedName>
</protein>
<comment type="caution">
    <text evidence="2">The sequence shown here is derived from an EMBL/GenBank/DDBJ whole genome shotgun (WGS) entry which is preliminary data.</text>
</comment>
<gene>
    <name evidence="2" type="ORF">AAU01_38800</name>
</gene>
<reference evidence="2 3" key="1">
    <citation type="submission" date="2019-06" db="EMBL/GenBank/DDBJ databases">
        <title>Whole genome shotgun sequence of Paenarthrobacter aurescens NBRC 12136.</title>
        <authorList>
            <person name="Hosoyama A."/>
            <person name="Uohara A."/>
            <person name="Ohji S."/>
            <person name="Ichikawa N."/>
        </authorList>
    </citation>
    <scope>NUCLEOTIDE SEQUENCE [LARGE SCALE GENOMIC DNA]</scope>
    <source>
        <strain evidence="2 3">NBRC 12136</strain>
    </source>
</reference>
<feature type="region of interest" description="Disordered" evidence="1">
    <location>
        <begin position="1"/>
        <end position="20"/>
    </location>
</feature>
<dbReference type="EMBL" id="BJMD01000036">
    <property type="protein sequence ID" value="GEB21125.1"/>
    <property type="molecule type" value="Genomic_DNA"/>
</dbReference>
<evidence type="ECO:0000256" key="1">
    <source>
        <dbReference type="SAM" id="MobiDB-lite"/>
    </source>
</evidence>